<keyword evidence="4" id="KW-1185">Reference proteome</keyword>
<protein>
    <submittedName>
        <fullName evidence="3">Uncharacterized protein</fullName>
    </submittedName>
</protein>
<keyword evidence="1" id="KW-1133">Transmembrane helix</keyword>
<dbReference type="EMBL" id="CANHGI010000005">
    <property type="protein sequence ID" value="CAI5452548.1"/>
    <property type="molecule type" value="Genomic_DNA"/>
</dbReference>
<evidence type="ECO:0000256" key="2">
    <source>
        <dbReference type="SAM" id="SignalP"/>
    </source>
</evidence>
<evidence type="ECO:0000313" key="4">
    <source>
        <dbReference type="Proteomes" id="UP001152747"/>
    </source>
</evidence>
<keyword evidence="1" id="KW-0812">Transmembrane</keyword>
<gene>
    <name evidence="3" type="ORF">CAMP_LOCUS15185</name>
</gene>
<feature type="chain" id="PRO_5040299183" evidence="2">
    <location>
        <begin position="17"/>
        <end position="91"/>
    </location>
</feature>
<feature type="transmembrane region" description="Helical" evidence="1">
    <location>
        <begin position="50"/>
        <end position="69"/>
    </location>
</feature>
<comment type="caution">
    <text evidence="3">The sequence shown here is derived from an EMBL/GenBank/DDBJ whole genome shotgun (WGS) entry which is preliminary data.</text>
</comment>
<evidence type="ECO:0000313" key="3">
    <source>
        <dbReference type="EMBL" id="CAI5452548.1"/>
    </source>
</evidence>
<evidence type="ECO:0000256" key="1">
    <source>
        <dbReference type="SAM" id="Phobius"/>
    </source>
</evidence>
<keyword evidence="1" id="KW-0472">Membrane</keyword>
<name>A0A9P1J022_9PELO</name>
<sequence length="91" mass="10535">MCFFMIIFTILPSVFADDNKMDCVGHNCLQEISQSALDAKKHDFENTLCLLLFGICLMLFGLFVELHYLTRGMRRIPRRYANYGPPSLQQI</sequence>
<dbReference type="AlphaFoldDB" id="A0A9P1J022"/>
<proteinExistence type="predicted"/>
<keyword evidence="2" id="KW-0732">Signal</keyword>
<organism evidence="3 4">
    <name type="scientific">Caenorhabditis angaria</name>
    <dbReference type="NCBI Taxonomy" id="860376"/>
    <lineage>
        <taxon>Eukaryota</taxon>
        <taxon>Metazoa</taxon>
        <taxon>Ecdysozoa</taxon>
        <taxon>Nematoda</taxon>
        <taxon>Chromadorea</taxon>
        <taxon>Rhabditida</taxon>
        <taxon>Rhabditina</taxon>
        <taxon>Rhabditomorpha</taxon>
        <taxon>Rhabditoidea</taxon>
        <taxon>Rhabditidae</taxon>
        <taxon>Peloderinae</taxon>
        <taxon>Caenorhabditis</taxon>
    </lineage>
</organism>
<dbReference type="Proteomes" id="UP001152747">
    <property type="component" value="Unassembled WGS sequence"/>
</dbReference>
<accession>A0A9P1J022</accession>
<feature type="signal peptide" evidence="2">
    <location>
        <begin position="1"/>
        <end position="16"/>
    </location>
</feature>
<reference evidence="3" key="1">
    <citation type="submission" date="2022-11" db="EMBL/GenBank/DDBJ databases">
        <authorList>
            <person name="Kikuchi T."/>
        </authorList>
    </citation>
    <scope>NUCLEOTIDE SEQUENCE</scope>
    <source>
        <strain evidence="3">PS1010</strain>
    </source>
</reference>